<dbReference type="InterPro" id="IPR013324">
    <property type="entry name" value="RNA_pol_sigma_r3/r4-like"/>
</dbReference>
<evidence type="ECO:0000256" key="2">
    <source>
        <dbReference type="ARBA" id="ARBA00023015"/>
    </source>
</evidence>
<dbReference type="Gene3D" id="1.10.1740.10">
    <property type="match status" value="1"/>
</dbReference>
<organism evidence="7 8">
    <name type="scientific">Neorhodopirellula pilleata</name>
    <dbReference type="NCBI Taxonomy" id="2714738"/>
    <lineage>
        <taxon>Bacteria</taxon>
        <taxon>Pseudomonadati</taxon>
        <taxon>Planctomycetota</taxon>
        <taxon>Planctomycetia</taxon>
        <taxon>Pirellulales</taxon>
        <taxon>Pirellulaceae</taxon>
        <taxon>Neorhodopirellula</taxon>
    </lineage>
</organism>
<dbReference type="Proteomes" id="UP000316213">
    <property type="component" value="Unassembled WGS sequence"/>
</dbReference>
<dbReference type="EMBL" id="SJPM01000004">
    <property type="protein sequence ID" value="TWT97107.1"/>
    <property type="molecule type" value="Genomic_DNA"/>
</dbReference>
<dbReference type="InterPro" id="IPR039425">
    <property type="entry name" value="RNA_pol_sigma-70-like"/>
</dbReference>
<name>A0A5C6ACI4_9BACT</name>
<dbReference type="OrthoDB" id="280689at2"/>
<dbReference type="PANTHER" id="PTHR43133:SF8">
    <property type="entry name" value="RNA POLYMERASE SIGMA FACTOR HI_1459-RELATED"/>
    <property type="match status" value="1"/>
</dbReference>
<reference evidence="7 8" key="1">
    <citation type="submission" date="2019-02" db="EMBL/GenBank/DDBJ databases">
        <title>Deep-cultivation of Planctomycetes and their phenomic and genomic characterization uncovers novel biology.</title>
        <authorList>
            <person name="Wiegand S."/>
            <person name="Jogler M."/>
            <person name="Boedeker C."/>
            <person name="Pinto D."/>
            <person name="Vollmers J."/>
            <person name="Rivas-Marin E."/>
            <person name="Kohn T."/>
            <person name="Peeters S.H."/>
            <person name="Heuer A."/>
            <person name="Rast P."/>
            <person name="Oberbeckmann S."/>
            <person name="Bunk B."/>
            <person name="Jeske O."/>
            <person name="Meyerdierks A."/>
            <person name="Storesund J.E."/>
            <person name="Kallscheuer N."/>
            <person name="Luecker S."/>
            <person name="Lage O.M."/>
            <person name="Pohl T."/>
            <person name="Merkel B.J."/>
            <person name="Hornburger P."/>
            <person name="Mueller R.-W."/>
            <person name="Bruemmer F."/>
            <person name="Labrenz M."/>
            <person name="Spormann A.M."/>
            <person name="Op Den Camp H."/>
            <person name="Overmann J."/>
            <person name="Amann R."/>
            <person name="Jetten M.S.M."/>
            <person name="Mascher T."/>
            <person name="Medema M.H."/>
            <person name="Devos D.P."/>
            <person name="Kaster A.-K."/>
            <person name="Ovreas L."/>
            <person name="Rohde M."/>
            <person name="Galperin M.Y."/>
            <person name="Jogler C."/>
        </authorList>
    </citation>
    <scope>NUCLEOTIDE SEQUENCE [LARGE SCALE GENOMIC DNA]</scope>
    <source>
        <strain evidence="7 8">Pla100</strain>
    </source>
</reference>
<dbReference type="GO" id="GO:0003677">
    <property type="term" value="F:DNA binding"/>
    <property type="evidence" value="ECO:0007669"/>
    <property type="project" value="UniProtKB-KW"/>
</dbReference>
<protein>
    <submittedName>
        <fullName evidence="7">RNA polymerase sigma factor RpoE</fullName>
    </submittedName>
</protein>
<dbReference type="GO" id="GO:0016987">
    <property type="term" value="F:sigma factor activity"/>
    <property type="evidence" value="ECO:0007669"/>
    <property type="project" value="UniProtKB-KW"/>
</dbReference>
<evidence type="ECO:0000256" key="1">
    <source>
        <dbReference type="ARBA" id="ARBA00010641"/>
    </source>
</evidence>
<evidence type="ECO:0000313" key="8">
    <source>
        <dbReference type="Proteomes" id="UP000316213"/>
    </source>
</evidence>
<keyword evidence="4" id="KW-0238">DNA-binding</keyword>
<keyword evidence="8" id="KW-1185">Reference proteome</keyword>
<dbReference type="SUPFAM" id="SSF88946">
    <property type="entry name" value="Sigma2 domain of RNA polymerase sigma factors"/>
    <property type="match status" value="1"/>
</dbReference>
<dbReference type="InterPro" id="IPR013325">
    <property type="entry name" value="RNA_pol_sigma_r2"/>
</dbReference>
<evidence type="ECO:0000256" key="4">
    <source>
        <dbReference type="ARBA" id="ARBA00023125"/>
    </source>
</evidence>
<keyword evidence="5" id="KW-0804">Transcription</keyword>
<evidence type="ECO:0000259" key="6">
    <source>
        <dbReference type="Pfam" id="PF07638"/>
    </source>
</evidence>
<gene>
    <name evidence="7" type="ORF">Pla100_22560</name>
</gene>
<dbReference type="AlphaFoldDB" id="A0A5C6ACI4"/>
<dbReference type="SUPFAM" id="SSF88659">
    <property type="entry name" value="Sigma3 and sigma4 domains of RNA polymerase sigma factors"/>
    <property type="match status" value="1"/>
</dbReference>
<dbReference type="Pfam" id="PF07638">
    <property type="entry name" value="Sigma70_ECF"/>
    <property type="match status" value="1"/>
</dbReference>
<dbReference type="RefSeq" id="WP_146577764.1">
    <property type="nucleotide sequence ID" value="NZ_SJPM01000004.1"/>
</dbReference>
<evidence type="ECO:0000256" key="3">
    <source>
        <dbReference type="ARBA" id="ARBA00023082"/>
    </source>
</evidence>
<keyword evidence="3" id="KW-0731">Sigma factor</keyword>
<keyword evidence="2" id="KW-0805">Transcription regulation</keyword>
<dbReference type="InterPro" id="IPR053812">
    <property type="entry name" value="HTH_Sigma70_ECF-like"/>
</dbReference>
<evidence type="ECO:0000256" key="5">
    <source>
        <dbReference type="ARBA" id="ARBA00023163"/>
    </source>
</evidence>
<dbReference type="InterPro" id="IPR036388">
    <property type="entry name" value="WH-like_DNA-bd_sf"/>
</dbReference>
<comment type="similarity">
    <text evidence="1">Belongs to the sigma-70 factor family. ECF subfamily.</text>
</comment>
<sequence>MASNPSDPSNAPDPGLESAVLVERCRGGDQDASRELFDRYVARLISMVHRRMSGRLARRVDAEDIVQSAFRSFFVGVEKEKFHIDESGDLWRLLVVMSLNKLRRRVAYHRAGKRGMDAEQSRGHHGNDENMACFEVAATEPLPDAAAAVMDEFERLTSDFAPHQLEILQLRMHGYQMEEIAEKVGRSERTVRRLLDKTRTMWQERLAELA</sequence>
<dbReference type="NCBIfam" id="TIGR02937">
    <property type="entry name" value="sigma70-ECF"/>
    <property type="match status" value="1"/>
</dbReference>
<dbReference type="GO" id="GO:0006352">
    <property type="term" value="P:DNA-templated transcription initiation"/>
    <property type="evidence" value="ECO:0007669"/>
    <property type="project" value="InterPro"/>
</dbReference>
<accession>A0A5C6ACI4</accession>
<proteinExistence type="inferred from homology"/>
<dbReference type="InterPro" id="IPR014284">
    <property type="entry name" value="RNA_pol_sigma-70_dom"/>
</dbReference>
<comment type="caution">
    <text evidence="7">The sequence shown here is derived from an EMBL/GenBank/DDBJ whole genome shotgun (WGS) entry which is preliminary data.</text>
</comment>
<dbReference type="Gene3D" id="1.10.10.10">
    <property type="entry name" value="Winged helix-like DNA-binding domain superfamily/Winged helix DNA-binding domain"/>
    <property type="match status" value="1"/>
</dbReference>
<evidence type="ECO:0000313" key="7">
    <source>
        <dbReference type="EMBL" id="TWT97107.1"/>
    </source>
</evidence>
<feature type="domain" description="RNA polymerase sigma-70 ECF-like HTH" evidence="6">
    <location>
        <begin position="20"/>
        <end position="205"/>
    </location>
</feature>
<dbReference type="PANTHER" id="PTHR43133">
    <property type="entry name" value="RNA POLYMERASE ECF-TYPE SIGMA FACTO"/>
    <property type="match status" value="1"/>
</dbReference>